<keyword evidence="1" id="KW-1133">Transmembrane helix</keyword>
<proteinExistence type="predicted"/>
<keyword evidence="1" id="KW-0812">Transmembrane</keyword>
<keyword evidence="3" id="KW-1185">Reference proteome</keyword>
<feature type="transmembrane region" description="Helical" evidence="1">
    <location>
        <begin position="12"/>
        <end position="31"/>
    </location>
</feature>
<dbReference type="EMBL" id="JACYFS010000008">
    <property type="protein sequence ID" value="MBD8084317.1"/>
    <property type="molecule type" value="Genomic_DNA"/>
</dbReference>
<feature type="transmembrane region" description="Helical" evidence="1">
    <location>
        <begin position="171"/>
        <end position="199"/>
    </location>
</feature>
<sequence>MIASALNFLYRKPLLTGVVCIILLYLPYLFLQENSFIGNPFDYLNSNVIYMKTVVDNNAAFWDNCTSLPNIMHQYRVNYGSELDFIFLLFVILPPFYAILLNSFLICITAFASFFIAVKHFIPYCNRGILFCCSLLFSLLPFWQFGGISIAGFPLLLLFFNHVWYKKEIRWYFYIFILLYLFYSSLIVYLLFIYFFLFVFFVCKAVSERKVNLLFFIILFSTLIIPLAREYRQILFSLNPCFETNRGIFYEIPDIKLSDFFKSITEGNQHAAPLHKPIIALLIFSIIIFRKKLLSDYRFIFFLIYILISEVLSIGLAKVILFPLLDLLHLEFLKGFSLHRFNVVNQFIWYFILVLLLQKIYVSSFVYRKYAISVIIIAVAVNVFKENIPLENIRSAVFTDRHRAHIKYSDYYMLDEYRKIKQILPSDQRRYSVVHYGFDPAASNYHGFITFDGLFPVYSEETNREFNRLIAPLKESDPARYAHARFNMYIVPENYKHTHNFLQNYSKKPLQLNIDTRVLYRNNVQYILSTVPLINREFELKSSVQSKFWQMIYIYKIKKLEVSK</sequence>
<keyword evidence="1" id="KW-0472">Membrane</keyword>
<feature type="transmembrane region" description="Helical" evidence="1">
    <location>
        <begin position="347"/>
        <end position="367"/>
    </location>
</feature>
<dbReference type="RefSeq" id="WP_191738094.1">
    <property type="nucleotide sequence ID" value="NZ_JACYFS010000008.1"/>
</dbReference>
<comment type="caution">
    <text evidence="2">The sequence shown here is derived from an EMBL/GenBank/DDBJ whole genome shotgun (WGS) entry which is preliminary data.</text>
</comment>
<evidence type="ECO:0008006" key="4">
    <source>
        <dbReference type="Google" id="ProtNLM"/>
    </source>
</evidence>
<feature type="transmembrane region" description="Helical" evidence="1">
    <location>
        <begin position="85"/>
        <end position="118"/>
    </location>
</feature>
<feature type="transmembrane region" description="Helical" evidence="1">
    <location>
        <begin position="301"/>
        <end position="325"/>
    </location>
</feature>
<protein>
    <recommendedName>
        <fullName evidence="4">YfhO family protein</fullName>
    </recommendedName>
</protein>
<evidence type="ECO:0000256" key="1">
    <source>
        <dbReference type="SAM" id="Phobius"/>
    </source>
</evidence>
<feature type="transmembrane region" description="Helical" evidence="1">
    <location>
        <begin position="211"/>
        <end position="228"/>
    </location>
</feature>
<evidence type="ECO:0000313" key="2">
    <source>
        <dbReference type="EMBL" id="MBD8084317.1"/>
    </source>
</evidence>
<reference evidence="2 3" key="1">
    <citation type="submission" date="2020-09" db="EMBL/GenBank/DDBJ databases">
        <title>Genome seq and assembly of Chryseobacterium sp.</title>
        <authorList>
            <person name="Chhetri G."/>
        </authorList>
    </citation>
    <scope>NUCLEOTIDE SEQUENCE [LARGE SCALE GENOMIC DNA]</scope>
    <source>
        <strain evidence="2 3">GCR10</strain>
    </source>
</reference>
<dbReference type="Proteomes" id="UP000637299">
    <property type="component" value="Unassembled WGS sequence"/>
</dbReference>
<feature type="transmembrane region" description="Helical" evidence="1">
    <location>
        <begin position="270"/>
        <end position="289"/>
    </location>
</feature>
<evidence type="ECO:0000313" key="3">
    <source>
        <dbReference type="Proteomes" id="UP000637299"/>
    </source>
</evidence>
<dbReference type="Pfam" id="PF19510">
    <property type="entry name" value="DUF6044"/>
    <property type="match status" value="1"/>
</dbReference>
<name>A0ABR8ZG85_9FLAO</name>
<feature type="transmembrane region" description="Helical" evidence="1">
    <location>
        <begin position="130"/>
        <end position="159"/>
    </location>
</feature>
<accession>A0ABR8ZG85</accession>
<dbReference type="InterPro" id="IPR046107">
    <property type="entry name" value="DUF6044"/>
</dbReference>
<organism evidence="2 3">
    <name type="scientific">Chryseobacterium caseinilyticum</name>
    <dbReference type="NCBI Taxonomy" id="2771428"/>
    <lineage>
        <taxon>Bacteria</taxon>
        <taxon>Pseudomonadati</taxon>
        <taxon>Bacteroidota</taxon>
        <taxon>Flavobacteriia</taxon>
        <taxon>Flavobacteriales</taxon>
        <taxon>Weeksellaceae</taxon>
        <taxon>Chryseobacterium group</taxon>
        <taxon>Chryseobacterium</taxon>
    </lineage>
</organism>
<gene>
    <name evidence="2" type="ORF">IC610_18065</name>
</gene>